<keyword evidence="1" id="KW-0812">Transmembrane</keyword>
<comment type="caution">
    <text evidence="2">The sequence shown here is derived from an EMBL/GenBank/DDBJ whole genome shotgun (WGS) entry which is preliminary data.</text>
</comment>
<organism evidence="2 3">
    <name type="scientific">Cymbomonas tetramitiformis</name>
    <dbReference type="NCBI Taxonomy" id="36881"/>
    <lineage>
        <taxon>Eukaryota</taxon>
        <taxon>Viridiplantae</taxon>
        <taxon>Chlorophyta</taxon>
        <taxon>Pyramimonadophyceae</taxon>
        <taxon>Pyramimonadales</taxon>
        <taxon>Pyramimonadaceae</taxon>
        <taxon>Cymbomonas</taxon>
    </lineage>
</organism>
<keyword evidence="1" id="KW-1133">Transmembrane helix</keyword>
<keyword evidence="3" id="KW-1185">Reference proteome</keyword>
<dbReference type="AlphaFoldDB" id="A0AAE0L1Z7"/>
<reference evidence="2 3" key="1">
    <citation type="journal article" date="2015" name="Genome Biol. Evol.">
        <title>Comparative Genomics of a Bacterivorous Green Alga Reveals Evolutionary Causalities and Consequences of Phago-Mixotrophic Mode of Nutrition.</title>
        <authorList>
            <person name="Burns J.A."/>
            <person name="Paasch A."/>
            <person name="Narechania A."/>
            <person name="Kim E."/>
        </authorList>
    </citation>
    <scope>NUCLEOTIDE SEQUENCE [LARGE SCALE GENOMIC DNA]</scope>
    <source>
        <strain evidence="2 3">PLY_AMNH</strain>
    </source>
</reference>
<keyword evidence="1" id="KW-0472">Membrane</keyword>
<dbReference type="Proteomes" id="UP001190700">
    <property type="component" value="Unassembled WGS sequence"/>
</dbReference>
<evidence type="ECO:0000256" key="1">
    <source>
        <dbReference type="SAM" id="Phobius"/>
    </source>
</evidence>
<sequence length="291" mass="32773">MYPLKQEGVAARKSKMYMPKMDHDDNQRYRSICNQTAANAPINELDDYFVDSSTNDITTVTKSLNTKLCVLIALLSFFVLCNFLALCVVAYYVNSYDRYVRVYMHNMTSPDLPSAPFSAGRMSNLSSQVYDMVNVAHLTTSVMSNATSLDNARFNEFNVDDEIHKSQEERAHQIQQRLTTINQTLGSVKRMTDMIASAHTITLMDAMSGVLKDKVASVDMNAVNQLLLTASDDHIINHTIHLFDKTLDKVDAYEKTSIGAIDLLTQALNVWKSRGSLEEEAKSSKVEWSRM</sequence>
<evidence type="ECO:0000313" key="2">
    <source>
        <dbReference type="EMBL" id="KAK3268790.1"/>
    </source>
</evidence>
<proteinExistence type="predicted"/>
<gene>
    <name evidence="2" type="ORF">CYMTET_22725</name>
</gene>
<feature type="transmembrane region" description="Helical" evidence="1">
    <location>
        <begin position="68"/>
        <end position="93"/>
    </location>
</feature>
<evidence type="ECO:0008006" key="4">
    <source>
        <dbReference type="Google" id="ProtNLM"/>
    </source>
</evidence>
<protein>
    <recommendedName>
        <fullName evidence="4">Transmembrane protein</fullName>
    </recommendedName>
</protein>
<dbReference type="EMBL" id="LGRX02011577">
    <property type="protein sequence ID" value="KAK3268790.1"/>
    <property type="molecule type" value="Genomic_DNA"/>
</dbReference>
<name>A0AAE0L1Z7_9CHLO</name>
<evidence type="ECO:0000313" key="3">
    <source>
        <dbReference type="Proteomes" id="UP001190700"/>
    </source>
</evidence>
<accession>A0AAE0L1Z7</accession>